<dbReference type="SMART" id="SM00331">
    <property type="entry name" value="PP2C_SIG"/>
    <property type="match status" value="1"/>
</dbReference>
<dbReference type="SMART" id="SM00332">
    <property type="entry name" value="PP2Cc"/>
    <property type="match status" value="1"/>
</dbReference>
<feature type="compositionally biased region" description="Low complexity" evidence="1">
    <location>
        <begin position="253"/>
        <end position="274"/>
    </location>
</feature>
<dbReference type="InterPro" id="IPR001932">
    <property type="entry name" value="PPM-type_phosphatase-like_dom"/>
</dbReference>
<proteinExistence type="predicted"/>
<feature type="domain" description="PPM-type phosphatase" evidence="2">
    <location>
        <begin position="22"/>
        <end position="252"/>
    </location>
</feature>
<dbReference type="InterPro" id="IPR036457">
    <property type="entry name" value="PPM-type-like_dom_sf"/>
</dbReference>
<evidence type="ECO:0000313" key="3">
    <source>
        <dbReference type="EMBL" id="KJL18000.1"/>
    </source>
</evidence>
<dbReference type="EC" id="3.1.3.16" evidence="3"/>
<feature type="region of interest" description="Disordered" evidence="1">
    <location>
        <begin position="253"/>
        <end position="283"/>
    </location>
</feature>
<dbReference type="RefSeq" id="WP_045255372.1">
    <property type="nucleotide sequence ID" value="NZ_CAKKLS010000001.1"/>
</dbReference>
<evidence type="ECO:0000313" key="4">
    <source>
        <dbReference type="Proteomes" id="UP000033572"/>
    </source>
</evidence>
<dbReference type="Proteomes" id="UP000033572">
    <property type="component" value="Unassembled WGS sequence"/>
</dbReference>
<dbReference type="PROSITE" id="PS51746">
    <property type="entry name" value="PPM_2"/>
    <property type="match status" value="1"/>
</dbReference>
<sequence>MSDTTTSTRSVTVAQRPLLLSWAGVTDVGRRRETNQDAFFAEYPLFIVADGMGGHAGGEIASRSTVTRLQAVATSGSVGRASIEGALELAVADIADHPEATDEGTGTTLTGVFLEFDEEEPHWAALNIGDSRVYLLRDDRLIQVTTDHSVVQELIAAGKISPEEAEGHPYSNVITRAVGASELTAPDYVTIDVRAGDRFVICSDGLTKELTDYGIQHFLRANADPAAAVDAMLAAALENGGRDNVTLVVVQVSDESSSTDSSSSDAATAAVDDVSSTEDRQSD</sequence>
<dbReference type="CDD" id="cd00143">
    <property type="entry name" value="PP2Cc"/>
    <property type="match status" value="1"/>
</dbReference>
<dbReference type="GO" id="GO:0004722">
    <property type="term" value="F:protein serine/threonine phosphatase activity"/>
    <property type="evidence" value="ECO:0007669"/>
    <property type="project" value="UniProtKB-EC"/>
</dbReference>
<keyword evidence="4" id="KW-1185">Reference proteome</keyword>
<accession>A0A0F0KCU7</accession>
<keyword evidence="3" id="KW-0378">Hydrolase</keyword>
<name>A0A0F0KCU7_9MICO</name>
<dbReference type="GeneID" id="94444069"/>
<comment type="caution">
    <text evidence="3">The sequence shown here is derived from an EMBL/GenBank/DDBJ whole genome shotgun (WGS) entry which is preliminary data.</text>
</comment>
<dbReference type="AlphaFoldDB" id="A0A0F0KCU7"/>
<dbReference type="Pfam" id="PF13672">
    <property type="entry name" value="PP2C_2"/>
    <property type="match status" value="1"/>
</dbReference>
<dbReference type="PATRIC" id="fig|104336.4.peg.3146"/>
<dbReference type="KEGG" id="mfol:DXT68_06685"/>
<reference evidence="3 4" key="1">
    <citation type="submission" date="2015-02" db="EMBL/GenBank/DDBJ databases">
        <title>Draft genome sequences of ten Microbacterium spp. with emphasis on heavy metal contaminated environments.</title>
        <authorList>
            <person name="Corretto E."/>
        </authorList>
    </citation>
    <scope>NUCLEOTIDE SEQUENCE [LARGE SCALE GENOMIC DNA]</scope>
    <source>
        <strain evidence="3 4">DSM 12966</strain>
    </source>
</reference>
<protein>
    <submittedName>
        <fullName evidence="3">PP2C-family Ser/Thr phosphatase</fullName>
        <ecNumber evidence="3">3.1.3.16</ecNumber>
    </submittedName>
</protein>
<dbReference type="Gene3D" id="3.60.40.10">
    <property type="entry name" value="PPM-type phosphatase domain"/>
    <property type="match status" value="1"/>
</dbReference>
<organism evidence="3 4">
    <name type="scientific">Microbacterium foliorum</name>
    <dbReference type="NCBI Taxonomy" id="104336"/>
    <lineage>
        <taxon>Bacteria</taxon>
        <taxon>Bacillati</taxon>
        <taxon>Actinomycetota</taxon>
        <taxon>Actinomycetes</taxon>
        <taxon>Micrococcales</taxon>
        <taxon>Microbacteriaceae</taxon>
        <taxon>Microbacterium</taxon>
    </lineage>
</organism>
<evidence type="ECO:0000256" key="1">
    <source>
        <dbReference type="SAM" id="MobiDB-lite"/>
    </source>
</evidence>
<dbReference type="SUPFAM" id="SSF81606">
    <property type="entry name" value="PP2C-like"/>
    <property type="match status" value="1"/>
</dbReference>
<dbReference type="InterPro" id="IPR015655">
    <property type="entry name" value="PP2C"/>
</dbReference>
<evidence type="ECO:0000259" key="2">
    <source>
        <dbReference type="PROSITE" id="PS51746"/>
    </source>
</evidence>
<gene>
    <name evidence="3" type="primary">pstP_2</name>
    <name evidence="3" type="ORF">RN50_03106</name>
</gene>
<dbReference type="EMBL" id="JYIU01000046">
    <property type="protein sequence ID" value="KJL18000.1"/>
    <property type="molecule type" value="Genomic_DNA"/>
</dbReference>
<dbReference type="PANTHER" id="PTHR47992">
    <property type="entry name" value="PROTEIN PHOSPHATASE"/>
    <property type="match status" value="1"/>
</dbReference>